<feature type="non-terminal residue" evidence="1">
    <location>
        <position position="58"/>
    </location>
</feature>
<reference evidence="1 2" key="1">
    <citation type="submission" date="2014-04" db="EMBL/GenBank/DDBJ databases">
        <authorList>
            <consortium name="DOE Joint Genome Institute"/>
            <person name="Kuo A."/>
            <person name="Kohler A."/>
            <person name="Costa M.D."/>
            <person name="Nagy L.G."/>
            <person name="Floudas D."/>
            <person name="Copeland A."/>
            <person name="Barry K.W."/>
            <person name="Cichocki N."/>
            <person name="Veneault-Fourrey C."/>
            <person name="LaButti K."/>
            <person name="Lindquist E.A."/>
            <person name="Lipzen A."/>
            <person name="Lundell T."/>
            <person name="Morin E."/>
            <person name="Murat C."/>
            <person name="Sun H."/>
            <person name="Tunlid A."/>
            <person name="Henrissat B."/>
            <person name="Grigoriev I.V."/>
            <person name="Hibbett D.S."/>
            <person name="Martin F."/>
            <person name="Nordberg H.P."/>
            <person name="Cantor M.N."/>
            <person name="Hua S.X."/>
        </authorList>
    </citation>
    <scope>NUCLEOTIDE SEQUENCE [LARGE SCALE GENOMIC DNA]</scope>
    <source>
        <strain evidence="1 2">441</strain>
    </source>
</reference>
<evidence type="ECO:0000313" key="1">
    <source>
        <dbReference type="EMBL" id="KIK15738.1"/>
    </source>
</evidence>
<name>A0A0C9Z773_9AGAM</name>
<gene>
    <name evidence="1" type="ORF">PISMIDRAFT_114673</name>
</gene>
<dbReference type="HOGENOM" id="CLU_201512_0_0_1"/>
<protein>
    <recommendedName>
        <fullName evidence="3">Reverse transcriptase Ty1/copia-type domain-containing protein</fullName>
    </recommendedName>
</protein>
<reference evidence="2" key="2">
    <citation type="submission" date="2015-01" db="EMBL/GenBank/DDBJ databases">
        <title>Evolutionary Origins and Diversification of the Mycorrhizal Mutualists.</title>
        <authorList>
            <consortium name="DOE Joint Genome Institute"/>
            <consortium name="Mycorrhizal Genomics Consortium"/>
            <person name="Kohler A."/>
            <person name="Kuo A."/>
            <person name="Nagy L.G."/>
            <person name="Floudas D."/>
            <person name="Copeland A."/>
            <person name="Barry K.W."/>
            <person name="Cichocki N."/>
            <person name="Veneault-Fourrey C."/>
            <person name="LaButti K."/>
            <person name="Lindquist E.A."/>
            <person name="Lipzen A."/>
            <person name="Lundell T."/>
            <person name="Morin E."/>
            <person name="Murat C."/>
            <person name="Riley R."/>
            <person name="Ohm R."/>
            <person name="Sun H."/>
            <person name="Tunlid A."/>
            <person name="Henrissat B."/>
            <person name="Grigoriev I.V."/>
            <person name="Hibbett D.S."/>
            <person name="Martin F."/>
        </authorList>
    </citation>
    <scope>NUCLEOTIDE SEQUENCE [LARGE SCALE GENOMIC DNA]</scope>
    <source>
        <strain evidence="2">441</strain>
    </source>
</reference>
<keyword evidence="2" id="KW-1185">Reference proteome</keyword>
<dbReference type="EMBL" id="KN833879">
    <property type="protein sequence ID" value="KIK15738.1"/>
    <property type="molecule type" value="Genomic_DNA"/>
</dbReference>
<evidence type="ECO:0008006" key="3">
    <source>
        <dbReference type="Google" id="ProtNLM"/>
    </source>
</evidence>
<proteinExistence type="predicted"/>
<dbReference type="STRING" id="765257.A0A0C9Z773"/>
<organism evidence="1 2">
    <name type="scientific">Pisolithus microcarpus 441</name>
    <dbReference type="NCBI Taxonomy" id="765257"/>
    <lineage>
        <taxon>Eukaryota</taxon>
        <taxon>Fungi</taxon>
        <taxon>Dikarya</taxon>
        <taxon>Basidiomycota</taxon>
        <taxon>Agaricomycotina</taxon>
        <taxon>Agaricomycetes</taxon>
        <taxon>Agaricomycetidae</taxon>
        <taxon>Boletales</taxon>
        <taxon>Sclerodermatineae</taxon>
        <taxon>Pisolithaceae</taxon>
        <taxon>Pisolithus</taxon>
    </lineage>
</organism>
<dbReference type="AlphaFoldDB" id="A0A0C9Z773"/>
<sequence length="58" mass="6739">MSVPPATYEEAIKRSDSAGWREAMDKELKTMKEMGVWKLVEPPPGRKLVGNRWVFEFK</sequence>
<dbReference type="OrthoDB" id="3051642at2759"/>
<accession>A0A0C9Z773</accession>
<dbReference type="Proteomes" id="UP000054018">
    <property type="component" value="Unassembled WGS sequence"/>
</dbReference>
<evidence type="ECO:0000313" key="2">
    <source>
        <dbReference type="Proteomes" id="UP000054018"/>
    </source>
</evidence>